<name>A0A1W4W388_AGRPL</name>
<dbReference type="OrthoDB" id="6743390at2759"/>
<evidence type="ECO:0000313" key="9">
    <source>
        <dbReference type="Proteomes" id="UP000192223"/>
    </source>
</evidence>
<keyword evidence="3 8" id="KW-0812">Transmembrane</keyword>
<feature type="transmembrane region" description="Helical" evidence="8">
    <location>
        <begin position="57"/>
        <end position="80"/>
    </location>
</feature>
<keyword evidence="5 8" id="KW-0472">Membrane</keyword>
<dbReference type="GO" id="GO:0030425">
    <property type="term" value="C:dendrite"/>
    <property type="evidence" value="ECO:0007669"/>
    <property type="project" value="TreeGrafter"/>
</dbReference>
<keyword evidence="7 8" id="KW-0807">Transducer</keyword>
<reference evidence="10" key="1">
    <citation type="submission" date="2025-08" db="UniProtKB">
        <authorList>
            <consortium name="RefSeq"/>
        </authorList>
    </citation>
    <scope>IDENTIFICATION</scope>
    <source>
        <tissue evidence="10">Entire body</tissue>
    </source>
</reference>
<dbReference type="GO" id="GO:0008049">
    <property type="term" value="P:male courtship behavior"/>
    <property type="evidence" value="ECO:0007669"/>
    <property type="project" value="TreeGrafter"/>
</dbReference>
<dbReference type="PANTHER" id="PTHR21143:SF133">
    <property type="entry name" value="GUSTATORY AND PHEROMONE RECEPTOR 32A-RELATED"/>
    <property type="match status" value="1"/>
</dbReference>
<keyword evidence="2 8" id="KW-1003">Cell membrane</keyword>
<comment type="function">
    <text evidence="8">Gustatory receptor which mediates acceptance or avoidance behavior, depending on its substrates.</text>
</comment>
<dbReference type="Pfam" id="PF08395">
    <property type="entry name" value="7tm_7"/>
    <property type="match status" value="1"/>
</dbReference>
<dbReference type="GO" id="GO:0050909">
    <property type="term" value="P:sensory perception of taste"/>
    <property type="evidence" value="ECO:0007669"/>
    <property type="project" value="InterPro"/>
</dbReference>
<keyword evidence="4 8" id="KW-1133">Transmembrane helix</keyword>
<evidence type="ECO:0000256" key="1">
    <source>
        <dbReference type="ARBA" id="ARBA00004651"/>
    </source>
</evidence>
<gene>
    <name evidence="10" type="primary">LOC108732356</name>
</gene>
<dbReference type="InterPro" id="IPR013604">
    <property type="entry name" value="7TM_chemorcpt"/>
</dbReference>
<dbReference type="GO" id="GO:0005886">
    <property type="term" value="C:plasma membrane"/>
    <property type="evidence" value="ECO:0007669"/>
    <property type="project" value="UniProtKB-SubCell"/>
</dbReference>
<accession>A0A1W4W388</accession>
<feature type="transmembrane region" description="Helical" evidence="8">
    <location>
        <begin position="265"/>
        <end position="290"/>
    </location>
</feature>
<comment type="caution">
    <text evidence="8">Lacks conserved residue(s) required for the propagation of feature annotation.</text>
</comment>
<evidence type="ECO:0000313" key="10">
    <source>
        <dbReference type="RefSeq" id="XP_018318619.1"/>
    </source>
</evidence>
<organism evidence="9 10">
    <name type="scientific">Agrilus planipennis</name>
    <name type="common">Emerald ash borer</name>
    <name type="synonym">Agrilus marcopoli</name>
    <dbReference type="NCBI Taxonomy" id="224129"/>
    <lineage>
        <taxon>Eukaryota</taxon>
        <taxon>Metazoa</taxon>
        <taxon>Ecdysozoa</taxon>
        <taxon>Arthropoda</taxon>
        <taxon>Hexapoda</taxon>
        <taxon>Insecta</taxon>
        <taxon>Pterygota</taxon>
        <taxon>Neoptera</taxon>
        <taxon>Endopterygota</taxon>
        <taxon>Coleoptera</taxon>
        <taxon>Polyphaga</taxon>
        <taxon>Elateriformia</taxon>
        <taxon>Buprestoidea</taxon>
        <taxon>Buprestidae</taxon>
        <taxon>Agrilinae</taxon>
        <taxon>Agrilus</taxon>
    </lineage>
</organism>
<feature type="transmembrane region" description="Helical" evidence="8">
    <location>
        <begin position="155"/>
        <end position="173"/>
    </location>
</feature>
<comment type="subcellular location">
    <subcellularLocation>
        <location evidence="1 8">Cell membrane</location>
        <topology evidence="1 8">Multi-pass membrane protein</topology>
    </subcellularLocation>
</comment>
<feature type="transmembrane region" description="Helical" evidence="8">
    <location>
        <begin position="297"/>
        <end position="317"/>
    </location>
</feature>
<sequence>MHFSVEYKYVRDCILVTKEKPRPANIYKTLSSLQWCLKLSAASHYYQNSTGEFKRSFLLLLYATVYLSGFLFFGQDVFYLKNYYARRNSFRFAYYLEKGPFFTKPISIICSQIFTGKKIESLQLLDQADEVFLTTDQTAKVLKANRKIKSLCEKLIITTVVSLLGLGIVSYLIEKERHICYFIARYIFTVMLETVQSVEFAVMCYCIRSRFKIINQIVKDKIEESERVEKYPINRHLFIRSLKLLLDQHERLRHVAEVTNAAFSVQLLCVSLNALSIFISNGIKVIIIIFEGSSEEVIVALNWICAIIFVVEFLAIICHHVNELCSEANYTIRLLHGIQLRIDDTESIKMMILSTMHLDNNKLKLMACKLFKVDFSLLLYICGGAMSYLVITYQFVQFKELQKERLHALSRANDNITVTPSESLFNYYSTAQI</sequence>
<dbReference type="AlphaFoldDB" id="A0A1W4W388"/>
<dbReference type="GeneID" id="108732356"/>
<evidence type="ECO:0000256" key="5">
    <source>
        <dbReference type="ARBA" id="ARBA00023136"/>
    </source>
</evidence>
<evidence type="ECO:0000256" key="6">
    <source>
        <dbReference type="ARBA" id="ARBA00023170"/>
    </source>
</evidence>
<keyword evidence="6 8" id="KW-0675">Receptor</keyword>
<dbReference type="GO" id="GO:0007165">
    <property type="term" value="P:signal transduction"/>
    <property type="evidence" value="ECO:0007669"/>
    <property type="project" value="UniProtKB-KW"/>
</dbReference>
<keyword evidence="9" id="KW-1185">Reference proteome</keyword>
<evidence type="ECO:0000256" key="7">
    <source>
        <dbReference type="ARBA" id="ARBA00023224"/>
    </source>
</evidence>
<evidence type="ECO:0000256" key="3">
    <source>
        <dbReference type="ARBA" id="ARBA00022692"/>
    </source>
</evidence>
<feature type="transmembrane region" description="Helical" evidence="8">
    <location>
        <begin position="375"/>
        <end position="396"/>
    </location>
</feature>
<dbReference type="InParanoid" id="A0A1W4W388"/>
<dbReference type="RefSeq" id="XP_018318619.1">
    <property type="nucleotide sequence ID" value="XM_018463117.2"/>
</dbReference>
<dbReference type="PANTHER" id="PTHR21143">
    <property type="entry name" value="INVERTEBRATE GUSTATORY RECEPTOR"/>
    <property type="match status" value="1"/>
</dbReference>
<comment type="similarity">
    <text evidence="8">Belongs to the insect chemoreceptor superfamily. Gustatory receptor (GR) family.</text>
</comment>
<evidence type="ECO:0000256" key="8">
    <source>
        <dbReference type="RuleBase" id="RU363108"/>
    </source>
</evidence>
<dbReference type="GO" id="GO:0043025">
    <property type="term" value="C:neuronal cell body"/>
    <property type="evidence" value="ECO:0007669"/>
    <property type="project" value="TreeGrafter"/>
</dbReference>
<dbReference type="GO" id="GO:0030424">
    <property type="term" value="C:axon"/>
    <property type="evidence" value="ECO:0007669"/>
    <property type="project" value="TreeGrafter"/>
</dbReference>
<dbReference type="KEGG" id="apln:108732356"/>
<evidence type="ECO:0000256" key="2">
    <source>
        <dbReference type="ARBA" id="ARBA00022475"/>
    </source>
</evidence>
<evidence type="ECO:0000256" key="4">
    <source>
        <dbReference type="ARBA" id="ARBA00022989"/>
    </source>
</evidence>
<dbReference type="GO" id="GO:0007635">
    <property type="term" value="P:chemosensory behavior"/>
    <property type="evidence" value="ECO:0007669"/>
    <property type="project" value="TreeGrafter"/>
</dbReference>
<dbReference type="Proteomes" id="UP000192223">
    <property type="component" value="Unplaced"/>
</dbReference>
<protein>
    <recommendedName>
        <fullName evidence="8">Gustatory receptor</fullName>
    </recommendedName>
</protein>
<proteinExistence type="inferred from homology"/>